<organism evidence="10 11">
    <name type="scientific">Monoraphidium neglectum</name>
    <dbReference type="NCBI Taxonomy" id="145388"/>
    <lineage>
        <taxon>Eukaryota</taxon>
        <taxon>Viridiplantae</taxon>
        <taxon>Chlorophyta</taxon>
        <taxon>core chlorophytes</taxon>
        <taxon>Chlorophyceae</taxon>
        <taxon>CS clade</taxon>
        <taxon>Sphaeropleales</taxon>
        <taxon>Selenastraceae</taxon>
        <taxon>Monoraphidium</taxon>
    </lineage>
</organism>
<evidence type="ECO:0000256" key="7">
    <source>
        <dbReference type="ARBA" id="ARBA00023180"/>
    </source>
</evidence>
<comment type="subcellular location">
    <subcellularLocation>
        <location evidence="1">Membrane</location>
        <topology evidence="1">Multi-pass membrane protein</topology>
    </subcellularLocation>
</comment>
<dbReference type="EMBL" id="KK105135">
    <property type="protein sequence ID" value="KIY92990.1"/>
    <property type="molecule type" value="Genomic_DNA"/>
</dbReference>
<evidence type="ECO:0000256" key="8">
    <source>
        <dbReference type="SAM" id="SignalP"/>
    </source>
</evidence>
<keyword evidence="2" id="KW-0812">Transmembrane</keyword>
<evidence type="ECO:0000256" key="3">
    <source>
        <dbReference type="ARBA" id="ARBA00022729"/>
    </source>
</evidence>
<accession>A0A0D2MCJ8</accession>
<dbReference type="RefSeq" id="XP_013892010.1">
    <property type="nucleotide sequence ID" value="XM_014036556.1"/>
</dbReference>
<keyword evidence="4" id="KW-1133">Transmembrane helix</keyword>
<keyword evidence="5" id="KW-0472">Membrane</keyword>
<name>A0A0D2MCJ8_9CHLO</name>
<dbReference type="InterPro" id="IPR051010">
    <property type="entry name" value="BCAA_transport"/>
</dbReference>
<evidence type="ECO:0000313" key="10">
    <source>
        <dbReference type="EMBL" id="KIY92990.1"/>
    </source>
</evidence>
<dbReference type="PANTHER" id="PTHR30483">
    <property type="entry name" value="LEUCINE-SPECIFIC-BINDING PROTEIN"/>
    <property type="match status" value="1"/>
</dbReference>
<feature type="domain" description="Leucine-binding protein" evidence="9">
    <location>
        <begin position="109"/>
        <end position="305"/>
    </location>
</feature>
<dbReference type="Pfam" id="PF13458">
    <property type="entry name" value="Peripla_BP_6"/>
    <property type="match status" value="1"/>
</dbReference>
<dbReference type="GO" id="GO:0004930">
    <property type="term" value="F:G protein-coupled receptor activity"/>
    <property type="evidence" value="ECO:0007669"/>
    <property type="project" value="InterPro"/>
</dbReference>
<evidence type="ECO:0000256" key="2">
    <source>
        <dbReference type="ARBA" id="ARBA00022692"/>
    </source>
</evidence>
<dbReference type="InterPro" id="IPR028082">
    <property type="entry name" value="Peripla_BP_I"/>
</dbReference>
<dbReference type="Proteomes" id="UP000054498">
    <property type="component" value="Unassembled WGS sequence"/>
</dbReference>
<dbReference type="InterPro" id="IPR028081">
    <property type="entry name" value="Leu-bd"/>
</dbReference>
<dbReference type="PANTHER" id="PTHR30483:SF6">
    <property type="entry name" value="PERIPLASMIC BINDING PROTEIN OF ABC TRANSPORTER FOR NATURAL AMINO ACIDS"/>
    <property type="match status" value="1"/>
</dbReference>
<evidence type="ECO:0000256" key="4">
    <source>
        <dbReference type="ARBA" id="ARBA00022989"/>
    </source>
</evidence>
<dbReference type="PRINTS" id="PR00248">
    <property type="entry name" value="GPCRMGR"/>
</dbReference>
<protein>
    <submittedName>
        <fullName evidence="10">Branched-chain amino acid transport system substrate-binding protein</fullName>
    </submittedName>
</protein>
<dbReference type="STRING" id="145388.A0A0D2MCJ8"/>
<evidence type="ECO:0000313" key="11">
    <source>
        <dbReference type="Proteomes" id="UP000054498"/>
    </source>
</evidence>
<evidence type="ECO:0000259" key="9">
    <source>
        <dbReference type="Pfam" id="PF13458"/>
    </source>
</evidence>
<dbReference type="InterPro" id="IPR000337">
    <property type="entry name" value="GPCR_3"/>
</dbReference>
<feature type="signal peptide" evidence="8">
    <location>
        <begin position="1"/>
        <end position="30"/>
    </location>
</feature>
<keyword evidence="3 8" id="KW-0732">Signal</keyword>
<keyword evidence="7" id="KW-0325">Glycoprotein</keyword>
<dbReference type="AlphaFoldDB" id="A0A0D2MCJ8"/>
<feature type="chain" id="PRO_5002264690" evidence="8">
    <location>
        <begin position="31"/>
        <end position="346"/>
    </location>
</feature>
<proteinExistence type="predicted"/>
<dbReference type="GeneID" id="25732588"/>
<gene>
    <name evidence="10" type="ORF">MNEG_14973</name>
</gene>
<dbReference type="OrthoDB" id="5597995at2759"/>
<sequence length="346" mass="34558">MTCQRGMRGASLLLALGLAAALLALPHAAAQPAAASPAPKAAPAAAKASPAPLAKPAASPAPAAASTSPAPAAAKSPTVFLPAAKPAASPAAAASSAPAAAAPTAGKKTLKIGCLVPLTGGKTNTGRAVQAAIEMAIRDVAPKRLPGVDVQLVCEDTKCADVPSLRAAQRLARDKGVNVLIGDVCSAASLAATSVANKYQLPMVSPASTSVSLSTAGDYFFRTVPSDRYQGQFAAAKMGALGLKKVVVAFSDESYGQGLSFAFIAAFTKDGGRAFPVPLPAGVRNTSAVLAEIRRNQADGVFIASNNVLQGAATALQAPLVLSIRQSFGSAILARLLTPSTCLTRT</sequence>
<dbReference type="Gene3D" id="3.40.50.2300">
    <property type="match status" value="1"/>
</dbReference>
<reference evidence="10 11" key="1">
    <citation type="journal article" date="2013" name="BMC Genomics">
        <title>Reconstruction of the lipid metabolism for the microalga Monoraphidium neglectum from its genome sequence reveals characteristics suitable for biofuel production.</title>
        <authorList>
            <person name="Bogen C."/>
            <person name="Al-Dilaimi A."/>
            <person name="Albersmeier A."/>
            <person name="Wichmann J."/>
            <person name="Grundmann M."/>
            <person name="Rupp O."/>
            <person name="Lauersen K.J."/>
            <person name="Blifernez-Klassen O."/>
            <person name="Kalinowski J."/>
            <person name="Goesmann A."/>
            <person name="Mussgnug J.H."/>
            <person name="Kruse O."/>
        </authorList>
    </citation>
    <scope>NUCLEOTIDE SEQUENCE [LARGE SCALE GENOMIC DNA]</scope>
    <source>
        <strain evidence="10 11">SAG 48.87</strain>
    </source>
</reference>
<evidence type="ECO:0000256" key="6">
    <source>
        <dbReference type="ARBA" id="ARBA00023170"/>
    </source>
</evidence>
<evidence type="ECO:0000256" key="1">
    <source>
        <dbReference type="ARBA" id="ARBA00004141"/>
    </source>
</evidence>
<dbReference type="GO" id="GO:0016020">
    <property type="term" value="C:membrane"/>
    <property type="evidence" value="ECO:0007669"/>
    <property type="project" value="UniProtKB-SubCell"/>
</dbReference>
<dbReference type="KEGG" id="mng:MNEG_14973"/>
<dbReference type="SUPFAM" id="SSF53822">
    <property type="entry name" value="Periplasmic binding protein-like I"/>
    <property type="match status" value="1"/>
</dbReference>
<evidence type="ECO:0000256" key="5">
    <source>
        <dbReference type="ARBA" id="ARBA00023136"/>
    </source>
</evidence>
<keyword evidence="11" id="KW-1185">Reference proteome</keyword>
<keyword evidence="6" id="KW-0675">Receptor</keyword>